<dbReference type="GO" id="GO:0016787">
    <property type="term" value="F:hydrolase activity"/>
    <property type="evidence" value="ECO:0007669"/>
    <property type="project" value="InterPro"/>
</dbReference>
<sequence length="245" mass="26148">MENFLPVLTLHAKGVAAMGHAITLQAEDGHSFSAYEAGGADLPYALVVVQEIFGVNDHIRHVCDDFAARGFHVISPALFDRAQPGTELGYDKAGIDQGLALRAQIPPEKTLLDLRASAAALAHKRGSGRSKPGIIGYCWGGTLAWQAATHTHDFAAAVCWYGGGIAASRNETPHCPVEMHFGGQDSSIPHMDVTAIREAQPGIEIFVYDEAGHGFGCAERSSFNAEAYLLAQQRSVAFLEAHLKG</sequence>
<protein>
    <submittedName>
        <fullName evidence="2">Carboxymethylenebutenolidase</fullName>
    </submittedName>
</protein>
<dbReference type="InterPro" id="IPR029058">
    <property type="entry name" value="AB_hydrolase_fold"/>
</dbReference>
<dbReference type="EMBL" id="BABS01000018">
    <property type="protein sequence ID" value="GAA07923.1"/>
    <property type="molecule type" value="Genomic_DNA"/>
</dbReference>
<dbReference type="AlphaFoldDB" id="F7VC28"/>
<accession>F7VC28</accession>
<dbReference type="PANTHER" id="PTHR46623:SF6">
    <property type="entry name" value="ALPHA_BETA-HYDROLASES SUPERFAMILY PROTEIN"/>
    <property type="match status" value="1"/>
</dbReference>
<dbReference type="InterPro" id="IPR051049">
    <property type="entry name" value="Dienelactone_hydrolase-like"/>
</dbReference>
<dbReference type="Proteomes" id="UP000004319">
    <property type="component" value="Unassembled WGS sequence"/>
</dbReference>
<name>F7VC28_9PROT</name>
<gene>
    <name evidence="2" type="ORF">ATPR_0927</name>
</gene>
<dbReference type="Pfam" id="PF01738">
    <property type="entry name" value="DLH"/>
    <property type="match status" value="1"/>
</dbReference>
<comment type="caution">
    <text evidence="2">The sequence shown here is derived from an EMBL/GenBank/DDBJ whole genome shotgun (WGS) entry which is preliminary data.</text>
</comment>
<feature type="domain" description="Dienelactone hydrolase" evidence="1">
    <location>
        <begin position="44"/>
        <end position="242"/>
    </location>
</feature>
<reference evidence="2 3" key="1">
    <citation type="journal article" date="2011" name="Biochem. Biophys. Res. Commun.">
        <title>Increased number of Arginine-based salt bridges contributes to the thermotolerance of thermotolerant acetic acid bacteria, Acetobacter tropicalis SKU1100.</title>
        <authorList>
            <person name="Matsutani M."/>
            <person name="Hirakawa H."/>
            <person name="Nishikura M."/>
            <person name="Soemphol W."/>
            <person name="Ali I.A.I."/>
            <person name="Yakushi T."/>
            <person name="Matsushita K."/>
        </authorList>
    </citation>
    <scope>NUCLEOTIDE SEQUENCE [LARGE SCALE GENOMIC DNA]</scope>
    <source>
        <strain evidence="2 3">NBRC 101654</strain>
    </source>
</reference>
<evidence type="ECO:0000313" key="2">
    <source>
        <dbReference type="EMBL" id="GAA07923.1"/>
    </source>
</evidence>
<organism evidence="2 3">
    <name type="scientific">Acetobacter tropicalis NBRC 101654</name>
    <dbReference type="NCBI Taxonomy" id="749388"/>
    <lineage>
        <taxon>Bacteria</taxon>
        <taxon>Pseudomonadati</taxon>
        <taxon>Pseudomonadota</taxon>
        <taxon>Alphaproteobacteria</taxon>
        <taxon>Acetobacterales</taxon>
        <taxon>Acetobacteraceae</taxon>
        <taxon>Acetobacter</taxon>
    </lineage>
</organism>
<dbReference type="InterPro" id="IPR002925">
    <property type="entry name" value="Dienelactn_hydro"/>
</dbReference>
<dbReference type="Gene3D" id="3.40.50.1820">
    <property type="entry name" value="alpha/beta hydrolase"/>
    <property type="match status" value="1"/>
</dbReference>
<evidence type="ECO:0000313" key="3">
    <source>
        <dbReference type="Proteomes" id="UP000004319"/>
    </source>
</evidence>
<dbReference type="SUPFAM" id="SSF53474">
    <property type="entry name" value="alpha/beta-Hydrolases"/>
    <property type="match status" value="1"/>
</dbReference>
<evidence type="ECO:0000259" key="1">
    <source>
        <dbReference type="Pfam" id="PF01738"/>
    </source>
</evidence>
<dbReference type="PANTHER" id="PTHR46623">
    <property type="entry name" value="CARBOXYMETHYLENEBUTENOLIDASE-RELATED"/>
    <property type="match status" value="1"/>
</dbReference>
<proteinExistence type="predicted"/>